<sequence length="802" mass="81595">MADNDVKIKVSLDGDKQVQAGLKGIGDEAGKADSKLGGMIKGGLAGAGKALVGFSAAAVAAGSALAVGVVGAYAEYEQNVGGIETLFGDSANKMKQYAADAYKTAGLSANDYMSQVTSFSASLLQGLGGDTAKAADVADKAMVDMSDNANKFGSNITDIQNAYQGFAKQNFTMLDNLKLGYGGTREEMARLINDSGVMGDTFTATASNLDEVSFDKIIEGIHVVQDEMGIAGTTAKEASSTISGSIGMLKGSFDNLLVGLGSADADVASLAGNVIESLETVITNVSPVIENLGANMAELGPKLGDMMGSLVGAVSSAIPAILEAGTGLIGGLVSGISSALPTLIPALIPGLVGLVQMVAEQAPLLIEAGVNAIVALGEGIAESLPTLIPLVVQGLLDVISALVESLPMLLDVGLQIITALAQGLMEALPLLIEQLPIIIQSLVDFFIQGVPMLLDAGVQLLTSLVGALPEIITQIVAVLPQIITSIINAVMGAIPLLVDAGLQLITALVTALPEIIQAIVAAIPQIITAVLDAVLGSIPMLIEAGFKLITGLIGALPQIIGTIVGAIPQIIGGVLGAVGGSVGKLVSAGFKLFMGLIGNIGGVIGNVVGAVGGLIGNAVNAVIGGVGRMVSAGGDLVRGIWEGISGAAGWLFNKIGGFVNDVMGNIGSFFGIASPSKRMRDEIGAWLPPGIGEGVEENESEAIDPIRDMNKKIMKEATELPTLGFDQTVTQSLTQTVMPTQVPMQATATPVGLGAAVPTVYITGPLVSVDSMQVRNDQDIRRLSSQLKTDMTRELRAQGVMS</sequence>
<evidence type="ECO:0000313" key="2">
    <source>
        <dbReference type="EMBL" id="QDF15745.1"/>
    </source>
</evidence>
<organism evidence="2 3">
    <name type="scientific">Microbacterium phage Finny</name>
    <dbReference type="NCBI Taxonomy" id="2590878"/>
    <lineage>
        <taxon>Viruses</taxon>
        <taxon>Duplodnaviria</taxon>
        <taxon>Heunggongvirae</taxon>
        <taxon>Uroviricota</taxon>
        <taxon>Caudoviricetes</taxon>
        <taxon>Elerivirus</taxon>
        <taxon>Elerivirus eleri</taxon>
    </lineage>
</organism>
<dbReference type="Proteomes" id="UP000318855">
    <property type="component" value="Segment"/>
</dbReference>
<name>A0A4Y6ECP2_9CAUD</name>
<dbReference type="InterPro" id="IPR016024">
    <property type="entry name" value="ARM-type_fold"/>
</dbReference>
<dbReference type="Gene3D" id="1.25.10.10">
    <property type="entry name" value="Leucine-rich Repeat Variant"/>
    <property type="match status" value="1"/>
</dbReference>
<feature type="transmembrane region" description="Helical" evidence="1">
    <location>
        <begin position="548"/>
        <end position="572"/>
    </location>
</feature>
<keyword evidence="1" id="KW-0812">Transmembrane</keyword>
<feature type="transmembrane region" description="Helical" evidence="1">
    <location>
        <begin position="486"/>
        <end position="509"/>
    </location>
</feature>
<reference evidence="2 3" key="1">
    <citation type="submission" date="2019-05" db="EMBL/GenBank/DDBJ databases">
        <authorList>
            <person name="Lee T."/>
            <person name="Luka S."/>
            <person name="Cox F."/>
            <person name="Aguirre M."/>
            <person name="Andrews S."/>
            <person name="Bahr K."/>
            <person name="Ballard A."/>
            <person name="Bristerpostma M."/>
            <person name="Cabrera C."/>
            <person name="Dowell L."/>
            <person name="Kiker D."/>
            <person name="Lujan T."/>
            <person name="Murphy H."/>
            <person name="Ramirez A."/>
            <person name="Sandoval R."/>
            <person name="Underhill K."/>
            <person name="Edwards J.C."/>
            <person name="Edwards D.C."/>
            <person name="Garlena R.A."/>
            <person name="Russell D.A."/>
            <person name="Pope W.H."/>
            <person name="Jacobs-Sera D."/>
            <person name="Hatfull G.F."/>
        </authorList>
    </citation>
    <scope>NUCLEOTIDE SEQUENCE [LARGE SCALE GENOMIC DNA]</scope>
</reference>
<evidence type="ECO:0000313" key="3">
    <source>
        <dbReference type="Proteomes" id="UP000318855"/>
    </source>
</evidence>
<protein>
    <submittedName>
        <fullName evidence="2">Tape measure protein</fullName>
    </submittedName>
</protein>
<dbReference type="EMBL" id="MK894432">
    <property type="protein sequence ID" value="QDF15745.1"/>
    <property type="molecule type" value="Genomic_DNA"/>
</dbReference>
<feature type="transmembrane region" description="Helical" evidence="1">
    <location>
        <begin position="460"/>
        <end position="479"/>
    </location>
</feature>
<dbReference type="InterPro" id="IPR011989">
    <property type="entry name" value="ARM-like"/>
</dbReference>
<gene>
    <name evidence="2" type="primary">16</name>
    <name evidence="2" type="ORF">SEA_FINNY_16</name>
</gene>
<proteinExistence type="predicted"/>
<accession>A0A4Y6ECP2</accession>
<feature type="transmembrane region" description="Helical" evidence="1">
    <location>
        <begin position="515"/>
        <end position="536"/>
    </location>
</feature>
<feature type="transmembrane region" description="Helical" evidence="1">
    <location>
        <begin position="592"/>
        <end position="619"/>
    </location>
</feature>
<evidence type="ECO:0000256" key="1">
    <source>
        <dbReference type="SAM" id="Phobius"/>
    </source>
</evidence>
<keyword evidence="1" id="KW-0472">Membrane</keyword>
<dbReference type="SUPFAM" id="SSF48371">
    <property type="entry name" value="ARM repeat"/>
    <property type="match status" value="1"/>
</dbReference>
<keyword evidence="1" id="KW-1133">Transmembrane helix</keyword>